<dbReference type="EMBL" id="CP001681">
    <property type="protein sequence ID" value="ACU04018.1"/>
    <property type="molecule type" value="Genomic_DNA"/>
</dbReference>
<evidence type="ECO:0000259" key="4">
    <source>
        <dbReference type="PROSITE" id="PS01124"/>
    </source>
</evidence>
<dbReference type="KEGG" id="phe:Phep_1809"/>
<evidence type="ECO:0000256" key="2">
    <source>
        <dbReference type="ARBA" id="ARBA00023125"/>
    </source>
</evidence>
<sequence>MFSNQSIDENYVPVLKQIYVSPEMILARLEQLIDEHYKEEKDPVFYADRLALGIQKLNHITREHTQQTVFMLVQQRVLLESKRLLLVGGMPIKFIAYELGFEYPSYFCRFFKKMTGLRAKDWRRGMKICQRLELNDALPLSSNRNSKPKC</sequence>
<protein>
    <submittedName>
        <fullName evidence="5">Helix-turn-helix-domain containing protein AraC type</fullName>
    </submittedName>
</protein>
<proteinExistence type="predicted"/>
<dbReference type="GO" id="GO:0003700">
    <property type="term" value="F:DNA-binding transcription factor activity"/>
    <property type="evidence" value="ECO:0007669"/>
    <property type="project" value="InterPro"/>
</dbReference>
<dbReference type="PANTHER" id="PTHR43280:SF32">
    <property type="entry name" value="TRANSCRIPTIONAL REGULATORY PROTEIN"/>
    <property type="match status" value="1"/>
</dbReference>
<organism evidence="5 6">
    <name type="scientific">Pedobacter heparinus (strain ATCC 13125 / DSM 2366 / CIP 104194 / JCM 7457 / NBRC 12017 / NCIMB 9290 / NRRL B-14731 / HIM 762-3)</name>
    <dbReference type="NCBI Taxonomy" id="485917"/>
    <lineage>
        <taxon>Bacteria</taxon>
        <taxon>Pseudomonadati</taxon>
        <taxon>Bacteroidota</taxon>
        <taxon>Sphingobacteriia</taxon>
        <taxon>Sphingobacteriales</taxon>
        <taxon>Sphingobacteriaceae</taxon>
        <taxon>Pedobacter</taxon>
    </lineage>
</organism>
<dbReference type="SUPFAM" id="SSF46689">
    <property type="entry name" value="Homeodomain-like"/>
    <property type="match status" value="1"/>
</dbReference>
<dbReference type="GO" id="GO:0043565">
    <property type="term" value="F:sequence-specific DNA binding"/>
    <property type="evidence" value="ECO:0007669"/>
    <property type="project" value="InterPro"/>
</dbReference>
<keyword evidence="6" id="KW-1185">Reference proteome</keyword>
<evidence type="ECO:0000313" key="6">
    <source>
        <dbReference type="Proteomes" id="UP000000852"/>
    </source>
</evidence>
<dbReference type="PANTHER" id="PTHR43280">
    <property type="entry name" value="ARAC-FAMILY TRANSCRIPTIONAL REGULATOR"/>
    <property type="match status" value="1"/>
</dbReference>
<dbReference type="OrthoDB" id="765470at2"/>
<dbReference type="Proteomes" id="UP000000852">
    <property type="component" value="Chromosome"/>
</dbReference>
<dbReference type="InterPro" id="IPR009057">
    <property type="entry name" value="Homeodomain-like_sf"/>
</dbReference>
<gene>
    <name evidence="5" type="ordered locus">Phep_1809</name>
</gene>
<keyword evidence="3" id="KW-0804">Transcription</keyword>
<evidence type="ECO:0000256" key="3">
    <source>
        <dbReference type="ARBA" id="ARBA00023163"/>
    </source>
</evidence>
<dbReference type="RefSeq" id="WP_015807632.1">
    <property type="nucleotide sequence ID" value="NC_013061.1"/>
</dbReference>
<dbReference type="Gene3D" id="1.10.10.60">
    <property type="entry name" value="Homeodomain-like"/>
    <property type="match status" value="1"/>
</dbReference>
<reference evidence="5 6" key="1">
    <citation type="journal article" date="2009" name="Stand. Genomic Sci.">
        <title>Complete genome sequence of Pedobacter heparinus type strain (HIM 762-3).</title>
        <authorList>
            <person name="Han C."/>
            <person name="Spring S."/>
            <person name="Lapidus A."/>
            <person name="Del Rio T.G."/>
            <person name="Tice H."/>
            <person name="Copeland A."/>
            <person name="Cheng J.F."/>
            <person name="Lucas S."/>
            <person name="Chen F."/>
            <person name="Nolan M."/>
            <person name="Bruce D."/>
            <person name="Goodwin L."/>
            <person name="Pitluck S."/>
            <person name="Ivanova N."/>
            <person name="Mavromatis K."/>
            <person name="Mikhailova N."/>
            <person name="Pati A."/>
            <person name="Chen A."/>
            <person name="Palaniappan K."/>
            <person name="Land M."/>
            <person name="Hauser L."/>
            <person name="Chang Y.J."/>
            <person name="Jeffries C.C."/>
            <person name="Saunders E."/>
            <person name="Chertkov O."/>
            <person name="Brettin T."/>
            <person name="Goker M."/>
            <person name="Rohde M."/>
            <person name="Bristow J."/>
            <person name="Eisen J.A."/>
            <person name="Markowitz V."/>
            <person name="Hugenholtz P."/>
            <person name="Kyrpides N.C."/>
            <person name="Klenk H.P."/>
            <person name="Detter J.C."/>
        </authorList>
    </citation>
    <scope>NUCLEOTIDE SEQUENCE [LARGE SCALE GENOMIC DNA]</scope>
    <source>
        <strain evidence="6">ATCC 13125 / DSM 2366 / CIP 104194 / JCM 7457 / NBRC 12017 / NCIMB 9290 / NRRL B-14731 / HIM 762-3</strain>
    </source>
</reference>
<dbReference type="Pfam" id="PF12833">
    <property type="entry name" value="HTH_18"/>
    <property type="match status" value="1"/>
</dbReference>
<evidence type="ECO:0000313" key="5">
    <source>
        <dbReference type="EMBL" id="ACU04018.1"/>
    </source>
</evidence>
<dbReference type="SMART" id="SM00342">
    <property type="entry name" value="HTH_ARAC"/>
    <property type="match status" value="1"/>
</dbReference>
<dbReference type="AlphaFoldDB" id="C6XVF2"/>
<keyword evidence="1" id="KW-0805">Transcription regulation</keyword>
<dbReference type="eggNOG" id="COG2207">
    <property type="taxonomic scope" value="Bacteria"/>
</dbReference>
<accession>C6XVF2</accession>
<evidence type="ECO:0000256" key="1">
    <source>
        <dbReference type="ARBA" id="ARBA00023015"/>
    </source>
</evidence>
<dbReference type="HOGENOM" id="CLU_1851333_0_0_10"/>
<keyword evidence="2" id="KW-0238">DNA-binding</keyword>
<dbReference type="InterPro" id="IPR018060">
    <property type="entry name" value="HTH_AraC"/>
</dbReference>
<feature type="domain" description="HTH araC/xylS-type" evidence="4">
    <location>
        <begin position="27"/>
        <end position="125"/>
    </location>
</feature>
<dbReference type="STRING" id="485917.Phep_1809"/>
<name>C6XVF2_PEDHD</name>
<dbReference type="PROSITE" id="PS01124">
    <property type="entry name" value="HTH_ARAC_FAMILY_2"/>
    <property type="match status" value="1"/>
</dbReference>